<dbReference type="RefSeq" id="WP_207644029.1">
    <property type="nucleotide sequence ID" value="NZ_KQ959804.1"/>
</dbReference>
<accession>A0A133ZTE5</accession>
<keyword evidence="2" id="KW-1185">Reference proteome</keyword>
<dbReference type="EMBL" id="LSDA01000049">
    <property type="protein sequence ID" value="KXB58703.1"/>
    <property type="molecule type" value="Genomic_DNA"/>
</dbReference>
<protein>
    <submittedName>
        <fullName evidence="1">Uncharacterized protein</fullName>
    </submittedName>
</protein>
<gene>
    <name evidence="1" type="ORF">HMPREF1866_01112</name>
</gene>
<name>A0A133ZTE5_9FIRM</name>
<dbReference type="STRING" id="467210.HMPREF1866_01112"/>
<proteinExistence type="predicted"/>
<evidence type="ECO:0000313" key="2">
    <source>
        <dbReference type="Proteomes" id="UP000070394"/>
    </source>
</evidence>
<comment type="caution">
    <text evidence="1">The sequence shown here is derived from an EMBL/GenBank/DDBJ whole genome shotgun (WGS) entry which is preliminary data.</text>
</comment>
<dbReference type="AlphaFoldDB" id="A0A133ZTE5"/>
<sequence>RSSGDKMMEDNLKELVELYKKKYELISKVEAVQEVIDLIGYRHNCIICVRNYDFSEKFIEAELEIGSCDNDCIDEDDVCGDIIKALKAVKGKYIKGFKELDAGAEKGEENGK</sequence>
<feature type="non-terminal residue" evidence="1">
    <location>
        <position position="1"/>
    </location>
</feature>
<dbReference type="PATRIC" id="fig|467210.3.peg.1102"/>
<evidence type="ECO:0000313" key="1">
    <source>
        <dbReference type="EMBL" id="KXB58703.1"/>
    </source>
</evidence>
<reference evidence="2" key="1">
    <citation type="submission" date="2016-01" db="EMBL/GenBank/DDBJ databases">
        <authorList>
            <person name="Mitreva M."/>
            <person name="Pepin K.H."/>
            <person name="Mihindukulasuriya K.A."/>
            <person name="Fulton R."/>
            <person name="Fronick C."/>
            <person name="O'Laughlin M."/>
            <person name="Miner T."/>
            <person name="Herter B."/>
            <person name="Rosa B.A."/>
            <person name="Cordes M."/>
            <person name="Tomlinson C."/>
            <person name="Wollam A."/>
            <person name="Palsikar V.B."/>
            <person name="Mardis E.R."/>
            <person name="Wilson R.K."/>
        </authorList>
    </citation>
    <scope>NUCLEOTIDE SEQUENCE [LARGE SCALE GENOMIC DNA]</scope>
    <source>
        <strain evidence="2">DNF00896</strain>
    </source>
</reference>
<dbReference type="Proteomes" id="UP000070394">
    <property type="component" value="Unassembled WGS sequence"/>
</dbReference>
<organism evidence="1 2">
    <name type="scientific">Lachnoanaerobaculum saburreum</name>
    <dbReference type="NCBI Taxonomy" id="467210"/>
    <lineage>
        <taxon>Bacteria</taxon>
        <taxon>Bacillati</taxon>
        <taxon>Bacillota</taxon>
        <taxon>Clostridia</taxon>
        <taxon>Lachnospirales</taxon>
        <taxon>Lachnospiraceae</taxon>
        <taxon>Lachnoanaerobaculum</taxon>
    </lineage>
</organism>